<sequence>MKLKINNIKFLMNGMTYEKLSEKTGLSKTWLATVINRGHASMNVVNKIAEALDVDPKEIVKLED</sequence>
<dbReference type="Proteomes" id="UP000255124">
    <property type="component" value="Unassembled WGS sequence"/>
</dbReference>
<dbReference type="CDD" id="cd00093">
    <property type="entry name" value="HTH_XRE"/>
    <property type="match status" value="1"/>
</dbReference>
<accession>A0A380WVH8</accession>
<evidence type="ECO:0000313" key="2">
    <source>
        <dbReference type="EMBL" id="SUU92192.1"/>
    </source>
</evidence>
<dbReference type="AlphaFoldDB" id="A0A380WVH8"/>
<dbReference type="RefSeq" id="WP_245943488.1">
    <property type="nucleotide sequence ID" value="NZ_UFTA01000002.1"/>
</dbReference>
<dbReference type="Pfam" id="PF13443">
    <property type="entry name" value="HTH_26"/>
    <property type="match status" value="1"/>
</dbReference>
<gene>
    <name evidence="2" type="ORF">NCTC9810_00517</name>
</gene>
<dbReference type="InterPro" id="IPR010982">
    <property type="entry name" value="Lambda_DNA-bd_dom_sf"/>
</dbReference>
<dbReference type="InterPro" id="IPR001387">
    <property type="entry name" value="Cro/C1-type_HTH"/>
</dbReference>
<evidence type="ECO:0000259" key="1">
    <source>
        <dbReference type="PROSITE" id="PS50943"/>
    </source>
</evidence>
<proteinExistence type="predicted"/>
<feature type="domain" description="HTH cro/C1-type" evidence="1">
    <location>
        <begin position="13"/>
        <end position="59"/>
    </location>
</feature>
<evidence type="ECO:0000313" key="3">
    <source>
        <dbReference type="Proteomes" id="UP000255124"/>
    </source>
</evidence>
<dbReference type="Gene3D" id="1.10.260.40">
    <property type="entry name" value="lambda repressor-like DNA-binding domains"/>
    <property type="match status" value="1"/>
</dbReference>
<reference evidence="2 3" key="1">
    <citation type="submission" date="2018-06" db="EMBL/GenBank/DDBJ databases">
        <authorList>
            <consortium name="Pathogen Informatics"/>
            <person name="Doyle S."/>
        </authorList>
    </citation>
    <scope>NUCLEOTIDE SEQUENCE [LARGE SCALE GENOMIC DNA]</scope>
    <source>
        <strain evidence="2 3">NCTC9810</strain>
    </source>
</reference>
<dbReference type="EMBL" id="UFTA01000002">
    <property type="protein sequence ID" value="SUU92192.1"/>
    <property type="molecule type" value="Genomic_DNA"/>
</dbReference>
<dbReference type="SUPFAM" id="SSF47413">
    <property type="entry name" value="lambda repressor-like DNA-binding domains"/>
    <property type="match status" value="1"/>
</dbReference>
<protein>
    <submittedName>
        <fullName evidence="2">Helix-turn-helix domain</fullName>
    </submittedName>
</protein>
<dbReference type="GO" id="GO:0003677">
    <property type="term" value="F:DNA binding"/>
    <property type="evidence" value="ECO:0007669"/>
    <property type="project" value="InterPro"/>
</dbReference>
<organism evidence="2 3">
    <name type="scientific">Anaerococcus octavius</name>
    <dbReference type="NCBI Taxonomy" id="54007"/>
    <lineage>
        <taxon>Bacteria</taxon>
        <taxon>Bacillati</taxon>
        <taxon>Bacillota</taxon>
        <taxon>Tissierellia</taxon>
        <taxon>Tissierellales</taxon>
        <taxon>Peptoniphilaceae</taxon>
        <taxon>Anaerococcus</taxon>
    </lineage>
</organism>
<dbReference type="PROSITE" id="PS50943">
    <property type="entry name" value="HTH_CROC1"/>
    <property type="match status" value="1"/>
</dbReference>
<name>A0A380WVH8_9FIRM</name>